<keyword evidence="2" id="KW-1185">Reference proteome</keyword>
<dbReference type="AlphaFoldDB" id="A0A1N7QBG9"/>
<proteinExistence type="predicted"/>
<dbReference type="EMBL" id="FTOH01000018">
    <property type="protein sequence ID" value="SIT20126.1"/>
    <property type="molecule type" value="Genomic_DNA"/>
</dbReference>
<reference evidence="2" key="1">
    <citation type="submission" date="2017-01" db="EMBL/GenBank/DDBJ databases">
        <authorList>
            <person name="Varghese N."/>
            <person name="Submissions S."/>
        </authorList>
    </citation>
    <scope>NUCLEOTIDE SEQUENCE [LARGE SCALE GENOMIC DNA]</scope>
    <source>
        <strain evidence="2">DSM 24913</strain>
    </source>
</reference>
<name>A0A1N7QBG9_9GAMM</name>
<sequence length="231" mass="26209">MAISDFIKNKLELISKDNQKVFTDLSGPIHDMAKDGVALKKVKVPADGNWFTVSFDAIELQKDRLVVSAQRARNGVTAAEYDPTEKQYIVEFNGTRAAYLRGYYKARHPIGGWPFIWWDIRSYANHPQNPDTRVYVKDFFAHNEIRKLITSMQKLYGTSNIVNSYINDNLARFRAGVNAGRTPEEIELAWSKGLMESLGYKHVEAFDTGMPKGSWNGVSVHWCKSPGDMRG</sequence>
<dbReference type="Proteomes" id="UP000185639">
    <property type="component" value="Unassembled WGS sequence"/>
</dbReference>
<accession>A0A1N7QBG9</accession>
<evidence type="ECO:0000313" key="2">
    <source>
        <dbReference type="Proteomes" id="UP000185639"/>
    </source>
</evidence>
<evidence type="ECO:0000313" key="1">
    <source>
        <dbReference type="EMBL" id="SIT20126.1"/>
    </source>
</evidence>
<organism evidence="1 2">
    <name type="scientific">Thalassolituus maritimus</name>
    <dbReference type="NCBI Taxonomy" id="484498"/>
    <lineage>
        <taxon>Bacteria</taxon>
        <taxon>Pseudomonadati</taxon>
        <taxon>Pseudomonadota</taxon>
        <taxon>Gammaproteobacteria</taxon>
        <taxon>Oceanospirillales</taxon>
        <taxon>Oceanospirillaceae</taxon>
        <taxon>Thalassolituus</taxon>
    </lineage>
</organism>
<gene>
    <name evidence="1" type="ORF">SAMN05421686_1185</name>
</gene>
<dbReference type="STRING" id="484498.SAMN05421686_1185"/>
<dbReference type="OrthoDB" id="9826677at2"/>
<dbReference type="RefSeq" id="WP_076518190.1">
    <property type="nucleotide sequence ID" value="NZ_FTOH01000018.1"/>
</dbReference>
<protein>
    <submittedName>
        <fullName evidence="1">Uncharacterized protein</fullName>
    </submittedName>
</protein>